<accession>A0A2P5CTS8</accession>
<name>A0A2P5CTS8_PARAD</name>
<gene>
    <name evidence="2" type="ORF">PanWU01x14_125160</name>
</gene>
<sequence>MGRAEFTAKTIVGRGNGAGEGGRGKGRGSGRGRGVDDCKLNEGEFTRLVALVVYSFLSLKKKKKKKMSFDHGIGGKREDHVRNRRKCREKSVDFCVLDQYEDEETKKGSAVE</sequence>
<feature type="compositionally biased region" description="Gly residues" evidence="1">
    <location>
        <begin position="14"/>
        <end position="23"/>
    </location>
</feature>
<evidence type="ECO:0000313" key="3">
    <source>
        <dbReference type="Proteomes" id="UP000237105"/>
    </source>
</evidence>
<dbReference type="Proteomes" id="UP000237105">
    <property type="component" value="Unassembled WGS sequence"/>
</dbReference>
<comment type="caution">
    <text evidence="2">The sequence shown here is derived from an EMBL/GenBank/DDBJ whole genome shotgun (WGS) entry which is preliminary data.</text>
</comment>
<organism evidence="2 3">
    <name type="scientific">Parasponia andersonii</name>
    <name type="common">Sponia andersonii</name>
    <dbReference type="NCBI Taxonomy" id="3476"/>
    <lineage>
        <taxon>Eukaryota</taxon>
        <taxon>Viridiplantae</taxon>
        <taxon>Streptophyta</taxon>
        <taxon>Embryophyta</taxon>
        <taxon>Tracheophyta</taxon>
        <taxon>Spermatophyta</taxon>
        <taxon>Magnoliopsida</taxon>
        <taxon>eudicotyledons</taxon>
        <taxon>Gunneridae</taxon>
        <taxon>Pentapetalae</taxon>
        <taxon>rosids</taxon>
        <taxon>fabids</taxon>
        <taxon>Rosales</taxon>
        <taxon>Cannabaceae</taxon>
        <taxon>Parasponia</taxon>
    </lineage>
</organism>
<protein>
    <submittedName>
        <fullName evidence="2">Uncharacterized protein</fullName>
    </submittedName>
</protein>
<keyword evidence="3" id="KW-1185">Reference proteome</keyword>
<feature type="region of interest" description="Disordered" evidence="1">
    <location>
        <begin position="1"/>
        <end position="35"/>
    </location>
</feature>
<evidence type="ECO:0000256" key="1">
    <source>
        <dbReference type="SAM" id="MobiDB-lite"/>
    </source>
</evidence>
<reference evidence="3" key="1">
    <citation type="submission" date="2016-06" db="EMBL/GenBank/DDBJ databases">
        <title>Parallel loss of symbiosis genes in relatives of nitrogen-fixing non-legume Parasponia.</title>
        <authorList>
            <person name="Van Velzen R."/>
            <person name="Holmer R."/>
            <person name="Bu F."/>
            <person name="Rutten L."/>
            <person name="Van Zeijl A."/>
            <person name="Liu W."/>
            <person name="Santuari L."/>
            <person name="Cao Q."/>
            <person name="Sharma T."/>
            <person name="Shen D."/>
            <person name="Roswanjaya Y."/>
            <person name="Wardhani T."/>
            <person name="Kalhor M.S."/>
            <person name="Jansen J."/>
            <person name="Van den Hoogen J."/>
            <person name="Gungor B."/>
            <person name="Hartog M."/>
            <person name="Hontelez J."/>
            <person name="Verver J."/>
            <person name="Yang W.-C."/>
            <person name="Schijlen E."/>
            <person name="Repin R."/>
            <person name="Schilthuizen M."/>
            <person name="Schranz E."/>
            <person name="Heidstra R."/>
            <person name="Miyata K."/>
            <person name="Fedorova E."/>
            <person name="Kohlen W."/>
            <person name="Bisseling T."/>
            <person name="Smit S."/>
            <person name="Geurts R."/>
        </authorList>
    </citation>
    <scope>NUCLEOTIDE SEQUENCE [LARGE SCALE GENOMIC DNA]</scope>
    <source>
        <strain evidence="3">cv. WU1-14</strain>
    </source>
</reference>
<proteinExistence type="predicted"/>
<dbReference type="EMBL" id="JXTB01000096">
    <property type="protein sequence ID" value="PON64447.1"/>
    <property type="molecule type" value="Genomic_DNA"/>
</dbReference>
<evidence type="ECO:0000313" key="2">
    <source>
        <dbReference type="EMBL" id="PON64447.1"/>
    </source>
</evidence>
<dbReference type="AlphaFoldDB" id="A0A2P5CTS8"/>